<dbReference type="AlphaFoldDB" id="A0A6J1FKX3"/>
<evidence type="ECO:0000256" key="4">
    <source>
        <dbReference type="ARBA" id="ARBA00023163"/>
    </source>
</evidence>
<evidence type="ECO:0000256" key="3">
    <source>
        <dbReference type="ARBA" id="ARBA00023125"/>
    </source>
</evidence>
<dbReference type="Gene3D" id="2.40.330.10">
    <property type="entry name" value="DNA-binding pseudobarrel domain"/>
    <property type="match status" value="1"/>
</dbReference>
<proteinExistence type="predicted"/>
<evidence type="ECO:0000256" key="6">
    <source>
        <dbReference type="SAM" id="MobiDB-lite"/>
    </source>
</evidence>
<dbReference type="Pfam" id="PF03754">
    <property type="entry name" value="At2g31720-like"/>
    <property type="match status" value="1"/>
</dbReference>
<dbReference type="PANTHER" id="PTHR31541">
    <property type="entry name" value="B3 DOMAIN PLANT PROTEIN-RELATED"/>
    <property type="match status" value="1"/>
</dbReference>
<keyword evidence="4" id="KW-0804">Transcription</keyword>
<dbReference type="SUPFAM" id="SSF101936">
    <property type="entry name" value="DNA-binding pseudobarrel domain"/>
    <property type="match status" value="1"/>
</dbReference>
<comment type="subcellular location">
    <subcellularLocation>
        <location evidence="1">Nucleus</location>
    </subcellularLocation>
</comment>
<feature type="region of interest" description="Disordered" evidence="6">
    <location>
        <begin position="61"/>
        <end position="93"/>
    </location>
</feature>
<evidence type="ECO:0000313" key="8">
    <source>
        <dbReference type="RefSeq" id="XP_022939168.1"/>
    </source>
</evidence>
<name>A0A6J1FKX3_CUCMO</name>
<dbReference type="InterPro" id="IPR015300">
    <property type="entry name" value="DNA-bd_pseudobarrel_sf"/>
</dbReference>
<keyword evidence="3" id="KW-0238">DNA-binding</keyword>
<dbReference type="InterPro" id="IPR005508">
    <property type="entry name" value="At2g31720-like"/>
</dbReference>
<evidence type="ECO:0000313" key="7">
    <source>
        <dbReference type="Proteomes" id="UP000504609"/>
    </source>
</evidence>
<dbReference type="Proteomes" id="UP000504609">
    <property type="component" value="Unplaced"/>
</dbReference>
<dbReference type="PANTHER" id="PTHR31541:SF60">
    <property type="entry name" value="TF-B3 DOMAIN-CONTAINING PROTEIN"/>
    <property type="match status" value="1"/>
</dbReference>
<evidence type="ECO:0000256" key="2">
    <source>
        <dbReference type="ARBA" id="ARBA00023015"/>
    </source>
</evidence>
<keyword evidence="7" id="KW-1185">Reference proteome</keyword>
<dbReference type="GeneID" id="111445163"/>
<gene>
    <name evidence="8" type="primary">LOC111445163</name>
</gene>
<dbReference type="RefSeq" id="XP_022939168.1">
    <property type="nucleotide sequence ID" value="XM_023083400.1"/>
</dbReference>
<accession>A0A6J1FKX3</accession>
<reference evidence="8" key="1">
    <citation type="submission" date="2025-08" db="UniProtKB">
        <authorList>
            <consortium name="RefSeq"/>
        </authorList>
    </citation>
    <scope>IDENTIFICATION</scope>
    <source>
        <tissue evidence="8">Young leaves</tissue>
    </source>
</reference>
<evidence type="ECO:0000256" key="5">
    <source>
        <dbReference type="ARBA" id="ARBA00023242"/>
    </source>
</evidence>
<sequence>MGMSKRVESLRMEIRIPDLSQIYIPKRRRGSSGRGRKEQIKAETDPCVLEAASTLMDFAKTVPNVETEKGRNTRKRKTPTSSAPPTRRKMVKKTEYPSIPEMSDGMRERIVEMGGREIHLVIQKQVQHTDISKNHGRLSLPINKLRFDFTTEEEKELLNEHENKTKKGMNVVIIDDVGRESSICLKRWKIGSSSDTYCLMTQWNTWVEETALQAGEHIQLWSFRKDEAQLCLAFVKLGSC</sequence>
<dbReference type="GO" id="GO:0005634">
    <property type="term" value="C:nucleus"/>
    <property type="evidence" value="ECO:0007669"/>
    <property type="project" value="UniProtKB-SubCell"/>
</dbReference>
<evidence type="ECO:0000256" key="1">
    <source>
        <dbReference type="ARBA" id="ARBA00004123"/>
    </source>
</evidence>
<keyword evidence="5" id="KW-0539">Nucleus</keyword>
<dbReference type="GO" id="GO:0003677">
    <property type="term" value="F:DNA binding"/>
    <property type="evidence" value="ECO:0007669"/>
    <property type="project" value="UniProtKB-KW"/>
</dbReference>
<dbReference type="KEGG" id="cmos:111445163"/>
<organism evidence="7 8">
    <name type="scientific">Cucurbita moschata</name>
    <name type="common">Winter crookneck squash</name>
    <name type="synonym">Cucurbita pepo var. moschata</name>
    <dbReference type="NCBI Taxonomy" id="3662"/>
    <lineage>
        <taxon>Eukaryota</taxon>
        <taxon>Viridiplantae</taxon>
        <taxon>Streptophyta</taxon>
        <taxon>Embryophyta</taxon>
        <taxon>Tracheophyta</taxon>
        <taxon>Spermatophyta</taxon>
        <taxon>Magnoliopsida</taxon>
        <taxon>eudicotyledons</taxon>
        <taxon>Gunneridae</taxon>
        <taxon>Pentapetalae</taxon>
        <taxon>rosids</taxon>
        <taxon>fabids</taxon>
        <taxon>Cucurbitales</taxon>
        <taxon>Cucurbitaceae</taxon>
        <taxon>Cucurbiteae</taxon>
        <taxon>Cucurbita</taxon>
    </lineage>
</organism>
<keyword evidence="2" id="KW-0805">Transcription regulation</keyword>
<protein>
    <submittedName>
        <fullName evidence="8">B3 domain-containing protein At3g24850</fullName>
    </submittedName>
</protein>